<dbReference type="GO" id="GO:0003935">
    <property type="term" value="F:GTP cyclohydrolase II activity"/>
    <property type="evidence" value="ECO:0007669"/>
    <property type="project" value="UniProtKB-UniRule"/>
</dbReference>
<feature type="binding site" evidence="9">
    <location>
        <position position="325"/>
    </location>
    <ligand>
        <name>GTP</name>
        <dbReference type="ChEBI" id="CHEBI:37565"/>
    </ligand>
</feature>
<comment type="function">
    <text evidence="9">Catalyzes the conversion of GTP to 2,5-diamino-6-ribosylamino-4(3H)-pyrimidinone 5'-phosphate (DARP), formate and pyrophosphate.</text>
</comment>
<reference evidence="11 12" key="1">
    <citation type="submission" date="2016-10" db="EMBL/GenBank/DDBJ databases">
        <authorList>
            <person name="de Groot N.N."/>
        </authorList>
    </citation>
    <scope>NUCLEOTIDE SEQUENCE [LARGE SCALE GENOMIC DNA]</scope>
    <source>
        <strain evidence="12">L7-484,KACC 16230,DSM 25025</strain>
    </source>
</reference>
<dbReference type="Gene3D" id="3.40.50.10990">
    <property type="entry name" value="GTP cyclohydrolase II"/>
    <property type="match status" value="1"/>
</dbReference>
<protein>
    <recommendedName>
        <fullName evidence="9">GTP cyclohydrolase-2</fullName>
        <ecNumber evidence="9">3.5.4.25</ecNumber>
    </recommendedName>
    <alternativeName>
        <fullName evidence="9">GTP cyclohydrolase II</fullName>
    </alternativeName>
</protein>
<keyword evidence="4 9" id="KW-0547">Nucleotide-binding</keyword>
<dbReference type="HAMAP" id="MF_00179">
    <property type="entry name" value="RibA"/>
    <property type="match status" value="1"/>
</dbReference>
<feature type="binding site" evidence="9">
    <location>
        <position position="225"/>
    </location>
    <ligand>
        <name>Zn(2+)</name>
        <dbReference type="ChEBI" id="CHEBI:29105"/>
        <note>catalytic</note>
    </ligand>
</feature>
<keyword evidence="6 9" id="KW-0862">Zinc</keyword>
<dbReference type="EC" id="3.5.4.25" evidence="9"/>
<dbReference type="GO" id="GO:0005829">
    <property type="term" value="C:cytosol"/>
    <property type="evidence" value="ECO:0007669"/>
    <property type="project" value="TreeGrafter"/>
</dbReference>
<evidence type="ECO:0000313" key="11">
    <source>
        <dbReference type="EMBL" id="SDN93593.1"/>
    </source>
</evidence>
<feature type="binding site" evidence="9">
    <location>
        <begin position="220"/>
        <end position="224"/>
    </location>
    <ligand>
        <name>GTP</name>
        <dbReference type="ChEBI" id="CHEBI:37565"/>
    </ligand>
</feature>
<dbReference type="AlphaFoldDB" id="A0A1H0FFW5"/>
<evidence type="ECO:0000313" key="12">
    <source>
        <dbReference type="Proteomes" id="UP000198793"/>
    </source>
</evidence>
<evidence type="ECO:0000256" key="7">
    <source>
        <dbReference type="ARBA" id="ARBA00023134"/>
    </source>
</evidence>
<evidence type="ECO:0000256" key="6">
    <source>
        <dbReference type="ARBA" id="ARBA00022833"/>
    </source>
</evidence>
<feature type="domain" description="GTP cyclohydrolase II" evidence="10">
    <location>
        <begin position="185"/>
        <end position="339"/>
    </location>
</feature>
<dbReference type="CDD" id="cd00641">
    <property type="entry name" value="GTP_cyclohydro2"/>
    <property type="match status" value="1"/>
</dbReference>
<dbReference type="InterPro" id="IPR000926">
    <property type="entry name" value="RibA"/>
</dbReference>
<evidence type="ECO:0000259" key="10">
    <source>
        <dbReference type="Pfam" id="PF00925"/>
    </source>
</evidence>
<organism evidence="11 12">
    <name type="scientific">Aureimonas jatrophae</name>
    <dbReference type="NCBI Taxonomy" id="1166073"/>
    <lineage>
        <taxon>Bacteria</taxon>
        <taxon>Pseudomonadati</taxon>
        <taxon>Pseudomonadota</taxon>
        <taxon>Alphaproteobacteria</taxon>
        <taxon>Hyphomicrobiales</taxon>
        <taxon>Aurantimonadaceae</taxon>
        <taxon>Aureimonas</taxon>
    </lineage>
</organism>
<feature type="binding site" evidence="9">
    <location>
        <position position="285"/>
    </location>
    <ligand>
        <name>GTP</name>
        <dbReference type="ChEBI" id="CHEBI:37565"/>
    </ligand>
</feature>
<keyword evidence="12" id="KW-1185">Reference proteome</keyword>
<dbReference type="Pfam" id="PF00925">
    <property type="entry name" value="GTP_cyclohydro2"/>
    <property type="match status" value="1"/>
</dbReference>
<feature type="active site" description="Proton acceptor" evidence="9">
    <location>
        <position position="297"/>
    </location>
</feature>
<dbReference type="GO" id="GO:0009231">
    <property type="term" value="P:riboflavin biosynthetic process"/>
    <property type="evidence" value="ECO:0007669"/>
    <property type="project" value="UniProtKB-UniRule"/>
</dbReference>
<dbReference type="GO" id="GO:0008270">
    <property type="term" value="F:zinc ion binding"/>
    <property type="evidence" value="ECO:0007669"/>
    <property type="project" value="UniProtKB-UniRule"/>
</dbReference>
<feature type="binding site" evidence="9">
    <location>
        <position position="236"/>
    </location>
    <ligand>
        <name>Zn(2+)</name>
        <dbReference type="ChEBI" id="CHEBI:29105"/>
        <note>catalytic</note>
    </ligand>
</feature>
<dbReference type="PANTHER" id="PTHR21327">
    <property type="entry name" value="GTP CYCLOHYDROLASE II-RELATED"/>
    <property type="match status" value="1"/>
</dbReference>
<evidence type="ECO:0000256" key="4">
    <source>
        <dbReference type="ARBA" id="ARBA00022741"/>
    </source>
</evidence>
<dbReference type="EMBL" id="FNIT01000002">
    <property type="protein sequence ID" value="SDN93593.1"/>
    <property type="molecule type" value="Genomic_DNA"/>
</dbReference>
<dbReference type="PANTHER" id="PTHR21327:SF18">
    <property type="entry name" value="3,4-DIHYDROXY-2-BUTANONE 4-PHOSPHATE SYNTHASE"/>
    <property type="match status" value="1"/>
</dbReference>
<dbReference type="UniPathway" id="UPA00275">
    <property type="reaction ID" value="UER00400"/>
</dbReference>
<dbReference type="NCBIfam" id="NF001591">
    <property type="entry name" value="PRK00393.1"/>
    <property type="match status" value="1"/>
</dbReference>
<dbReference type="GO" id="GO:0005525">
    <property type="term" value="F:GTP binding"/>
    <property type="evidence" value="ECO:0007669"/>
    <property type="project" value="UniProtKB-KW"/>
</dbReference>
<name>A0A1H0FFW5_9HYPH</name>
<dbReference type="RefSeq" id="WP_090670907.1">
    <property type="nucleotide sequence ID" value="NZ_FNIT01000002.1"/>
</dbReference>
<dbReference type="STRING" id="1166073.SAMN05192530_102502"/>
<feature type="binding site" evidence="9">
    <location>
        <begin position="263"/>
        <end position="265"/>
    </location>
    <ligand>
        <name>GTP</name>
        <dbReference type="ChEBI" id="CHEBI:37565"/>
    </ligand>
</feature>
<proteinExistence type="inferred from homology"/>
<keyword evidence="3 9" id="KW-0479">Metal-binding</keyword>
<sequence length="375" mass="40113">MAKGSSDILFDRADRRSETAKINSERAVAELRYGRPVLLRFETGTVAVLALDCVAPDDLRRFRGSGPDRVSLYLTAYRARSLGLSTLGPVALAIGAADFETVSRLAYGTKAASDVEWRPAPEWSCLADLASLALLLPAFLCRQALPGDPAFAGCLSLGADELREAMAHEARFSEIARTRVPLRDVTAETRFVIFRGGLAQRDQLAIVVGEPDVSRPVPVRIHSSCITGDLFASLKCDCGDQLREGLQLIAQRGGGVLLYLDQEGRGTGLAAKMRAYGLQHAGFDTIDADAELGFEADGRRYGAAVSMLRALGIGAVELLTNNPAKIAALEAAGIEVRARTAVLGAITAENRNYLVTKTRRGGHLLDWPAIAANHG</sequence>
<feature type="active site" description="Nucleophile" evidence="9">
    <location>
        <position position="299"/>
    </location>
</feature>
<comment type="catalytic activity">
    <reaction evidence="8 9">
        <text>GTP + 4 H2O = 2,5-diamino-6-hydroxy-4-(5-phosphoribosylamino)-pyrimidine + formate + 2 phosphate + 3 H(+)</text>
        <dbReference type="Rhea" id="RHEA:23704"/>
        <dbReference type="ChEBI" id="CHEBI:15377"/>
        <dbReference type="ChEBI" id="CHEBI:15378"/>
        <dbReference type="ChEBI" id="CHEBI:15740"/>
        <dbReference type="ChEBI" id="CHEBI:37565"/>
        <dbReference type="ChEBI" id="CHEBI:43474"/>
        <dbReference type="ChEBI" id="CHEBI:58614"/>
        <dbReference type="EC" id="3.5.4.25"/>
    </reaction>
</comment>
<evidence type="ECO:0000256" key="1">
    <source>
        <dbReference type="ARBA" id="ARBA00004853"/>
    </source>
</evidence>
<evidence type="ECO:0000256" key="2">
    <source>
        <dbReference type="ARBA" id="ARBA00022619"/>
    </source>
</evidence>
<dbReference type="Proteomes" id="UP000198793">
    <property type="component" value="Unassembled WGS sequence"/>
</dbReference>
<dbReference type="SUPFAM" id="SSF142695">
    <property type="entry name" value="RibA-like"/>
    <property type="match status" value="1"/>
</dbReference>
<dbReference type="InterPro" id="IPR036144">
    <property type="entry name" value="RibA-like_sf"/>
</dbReference>
<comment type="cofactor">
    <cofactor evidence="9">
        <name>Zn(2+)</name>
        <dbReference type="ChEBI" id="CHEBI:29105"/>
    </cofactor>
    <text evidence="9">Binds 1 zinc ion per subunit.</text>
</comment>
<feature type="binding site" evidence="9">
    <location>
        <position position="320"/>
    </location>
    <ligand>
        <name>GTP</name>
        <dbReference type="ChEBI" id="CHEBI:37565"/>
    </ligand>
</feature>
<evidence type="ECO:0000256" key="8">
    <source>
        <dbReference type="ARBA" id="ARBA00049295"/>
    </source>
</evidence>
<feature type="binding site" evidence="9">
    <location>
        <position position="241"/>
    </location>
    <ligand>
        <name>GTP</name>
        <dbReference type="ChEBI" id="CHEBI:37565"/>
    </ligand>
</feature>
<keyword evidence="7 9" id="KW-0342">GTP-binding</keyword>
<comment type="pathway">
    <text evidence="1 9">Cofactor biosynthesis; riboflavin biosynthesis; 5-amino-6-(D-ribitylamino)uracil from GTP: step 1/4.</text>
</comment>
<evidence type="ECO:0000256" key="3">
    <source>
        <dbReference type="ARBA" id="ARBA00022723"/>
    </source>
</evidence>
<keyword evidence="2 9" id="KW-0686">Riboflavin biosynthesis</keyword>
<comment type="similarity">
    <text evidence="9">Belongs to the GTP cyclohydrolase II family.</text>
</comment>
<keyword evidence="5 9" id="KW-0378">Hydrolase</keyword>
<feature type="binding site" evidence="9">
    <location>
        <position position="238"/>
    </location>
    <ligand>
        <name>Zn(2+)</name>
        <dbReference type="ChEBI" id="CHEBI:29105"/>
        <note>catalytic</note>
    </ligand>
</feature>
<gene>
    <name evidence="9" type="primary">ribA</name>
    <name evidence="11" type="ORF">SAMN05192530_102502</name>
</gene>
<evidence type="ECO:0000256" key="5">
    <source>
        <dbReference type="ARBA" id="ARBA00022801"/>
    </source>
</evidence>
<accession>A0A1H0FFW5</accession>
<dbReference type="OrthoDB" id="9793111at2"/>
<evidence type="ECO:0000256" key="9">
    <source>
        <dbReference type="HAMAP-Rule" id="MF_00179"/>
    </source>
</evidence>
<dbReference type="InterPro" id="IPR032677">
    <property type="entry name" value="GTP_cyclohydro_II"/>
</dbReference>